<evidence type="ECO:0000256" key="4">
    <source>
        <dbReference type="ARBA" id="ARBA00022840"/>
    </source>
</evidence>
<dbReference type="PANTHER" id="PTHR35372:SF2">
    <property type="entry name" value="SF3 HELICASE DOMAIN-CONTAINING PROTEIN"/>
    <property type="match status" value="1"/>
</dbReference>
<dbReference type="InterPro" id="IPR004968">
    <property type="entry name" value="DNA_primase/NTPase_C"/>
</dbReference>
<dbReference type="Pfam" id="PF03288">
    <property type="entry name" value="Pox_D5"/>
    <property type="match status" value="1"/>
</dbReference>
<dbReference type="InterPro" id="IPR014818">
    <property type="entry name" value="Phage/plasmid_primase_P4_C"/>
</dbReference>
<dbReference type="Proteomes" id="UP000320722">
    <property type="component" value="Chromosome"/>
</dbReference>
<dbReference type="PANTHER" id="PTHR35372">
    <property type="entry name" value="ATP BINDING PROTEIN-RELATED"/>
    <property type="match status" value="1"/>
</dbReference>
<dbReference type="AlphaFoldDB" id="A0A517W9P7"/>
<proteinExistence type="predicted"/>
<dbReference type="Gene3D" id="3.40.50.300">
    <property type="entry name" value="P-loop containing nucleotide triphosphate hydrolases"/>
    <property type="match status" value="1"/>
</dbReference>
<evidence type="ECO:0000313" key="6">
    <source>
        <dbReference type="EMBL" id="QDU01967.1"/>
    </source>
</evidence>
<evidence type="ECO:0000313" key="7">
    <source>
        <dbReference type="Proteomes" id="UP000320722"/>
    </source>
</evidence>
<keyword evidence="3" id="KW-0347">Helicase</keyword>
<dbReference type="InterPro" id="IPR006500">
    <property type="entry name" value="Helicase_put_C_phage/plasmid"/>
</dbReference>
<dbReference type="GO" id="GO:0004386">
    <property type="term" value="F:helicase activity"/>
    <property type="evidence" value="ECO:0007669"/>
    <property type="project" value="UniProtKB-KW"/>
</dbReference>
<evidence type="ECO:0000256" key="1">
    <source>
        <dbReference type="ARBA" id="ARBA00022741"/>
    </source>
</evidence>
<dbReference type="GO" id="GO:0005524">
    <property type="term" value="F:ATP binding"/>
    <property type="evidence" value="ECO:0007669"/>
    <property type="project" value="UniProtKB-KW"/>
</dbReference>
<sequence>MPSQVTLVSESHSSPSPALRLIQGDQEQELVQVEDLESDVLESLRKKLQDADKEIILEVINLPNWPTEKREILYEINREYHCRLIVNGRVFSDPFLAALDTMVGDEDPASHKLTLNCAIQTAAFYHYDDPCLPSKKINERLKQLKAAVRPSKWLNSQISQYGNRESEETASSASPAEMAIAFLEQHRISHKLSDADKVVCYFQGDHYIWDGRRWENIQESRFQAKVMAFLQTLNLTKLNERFLRDVISHLKGQTLLDCWDESLPFLITNHQPLEIKRPHFIVFSNGIIDVGQAIQNPKKTCKLLDFDPQYFNEVVLPYNFSSKAKCPLWIETIKEILPAKSKADKRLLVLQEFMGYTLLHDCRFQKFMILIGDGGNGKSTITETWQAMLGDENVSAVGLEVLGGEHRQWALKGKLANFSGELPYLGKINEGLLKRIVSGEPVDANRKHREPVKLRLQAKLIVNTNDLPSINDATRATWDRMVTIPFLERFRDTQKDDKDRAIKLREELPGIFLWSLKGLIRLLKNNKFTKCEVCEKITQEHRTDSDSVLAFVKECCQQHSGHVLFSQKLFETYRLFCERSGRNKPFGESEFGKRMIRAGFEKMRSRVQPNGKRPPGYRDIKLSEEGLEYWKQIKHKYSGFEDDDDNPVRIGYQHDQT</sequence>
<dbReference type="InterPro" id="IPR014015">
    <property type="entry name" value="Helicase_SF3_DNA-vir"/>
</dbReference>
<organism evidence="6 7">
    <name type="scientific">Gimesia chilikensis</name>
    <dbReference type="NCBI Taxonomy" id="2605989"/>
    <lineage>
        <taxon>Bacteria</taxon>
        <taxon>Pseudomonadati</taxon>
        <taxon>Planctomycetota</taxon>
        <taxon>Planctomycetia</taxon>
        <taxon>Planctomycetales</taxon>
        <taxon>Planctomycetaceae</taxon>
        <taxon>Gimesia</taxon>
    </lineage>
</organism>
<protein>
    <recommendedName>
        <fullName evidence="5">SF3 helicase domain-containing protein</fullName>
    </recommendedName>
</protein>
<dbReference type="EMBL" id="CP036347">
    <property type="protein sequence ID" value="QDU01967.1"/>
    <property type="molecule type" value="Genomic_DNA"/>
</dbReference>
<dbReference type="SUPFAM" id="SSF52540">
    <property type="entry name" value="P-loop containing nucleoside triphosphate hydrolases"/>
    <property type="match status" value="1"/>
</dbReference>
<dbReference type="Pfam" id="PF19263">
    <property type="entry name" value="DUF5906"/>
    <property type="match status" value="1"/>
</dbReference>
<reference evidence="6 7" key="1">
    <citation type="submission" date="2019-02" db="EMBL/GenBank/DDBJ databases">
        <title>Deep-cultivation of Planctomycetes and their phenomic and genomic characterization uncovers novel biology.</title>
        <authorList>
            <person name="Wiegand S."/>
            <person name="Jogler M."/>
            <person name="Boedeker C."/>
            <person name="Pinto D."/>
            <person name="Vollmers J."/>
            <person name="Rivas-Marin E."/>
            <person name="Kohn T."/>
            <person name="Peeters S.H."/>
            <person name="Heuer A."/>
            <person name="Rast P."/>
            <person name="Oberbeckmann S."/>
            <person name="Bunk B."/>
            <person name="Jeske O."/>
            <person name="Meyerdierks A."/>
            <person name="Storesund J.E."/>
            <person name="Kallscheuer N."/>
            <person name="Luecker S."/>
            <person name="Lage O.M."/>
            <person name="Pohl T."/>
            <person name="Merkel B.J."/>
            <person name="Hornburger P."/>
            <person name="Mueller R.-W."/>
            <person name="Bruemmer F."/>
            <person name="Labrenz M."/>
            <person name="Spormann A.M."/>
            <person name="Op den Camp H."/>
            <person name="Overmann J."/>
            <person name="Amann R."/>
            <person name="Jetten M.S.M."/>
            <person name="Mascher T."/>
            <person name="Medema M.H."/>
            <person name="Devos D.P."/>
            <person name="Kaster A.-K."/>
            <person name="Ovreas L."/>
            <person name="Rohde M."/>
            <person name="Galperin M.Y."/>
            <person name="Jogler C."/>
        </authorList>
    </citation>
    <scope>NUCLEOTIDE SEQUENCE [LARGE SCALE GENOMIC DNA]</scope>
    <source>
        <strain evidence="6 7">V6</strain>
    </source>
</reference>
<keyword evidence="4" id="KW-0067">ATP-binding</keyword>
<dbReference type="PROSITE" id="PS51206">
    <property type="entry name" value="SF3_HELICASE_1"/>
    <property type="match status" value="1"/>
</dbReference>
<keyword evidence="1" id="KW-0547">Nucleotide-binding</keyword>
<evidence type="ECO:0000256" key="2">
    <source>
        <dbReference type="ARBA" id="ARBA00022801"/>
    </source>
</evidence>
<dbReference type="GO" id="GO:0016787">
    <property type="term" value="F:hydrolase activity"/>
    <property type="evidence" value="ECO:0007669"/>
    <property type="project" value="UniProtKB-KW"/>
</dbReference>
<dbReference type="NCBIfam" id="TIGR01613">
    <property type="entry name" value="primase_Cterm"/>
    <property type="match status" value="1"/>
</dbReference>
<keyword evidence="2" id="KW-0378">Hydrolase</keyword>
<evidence type="ECO:0000259" key="5">
    <source>
        <dbReference type="PROSITE" id="PS51206"/>
    </source>
</evidence>
<gene>
    <name evidence="6" type="ORF">V6x_16500</name>
</gene>
<dbReference type="InterPro" id="IPR027417">
    <property type="entry name" value="P-loop_NTPase"/>
</dbReference>
<evidence type="ECO:0000256" key="3">
    <source>
        <dbReference type="ARBA" id="ARBA00022806"/>
    </source>
</evidence>
<feature type="domain" description="SF3 helicase" evidence="5">
    <location>
        <begin position="345"/>
        <end position="499"/>
    </location>
</feature>
<dbReference type="RefSeq" id="WP_145038379.1">
    <property type="nucleotide sequence ID" value="NZ_CP036347.1"/>
</dbReference>
<dbReference type="InterPro" id="IPR045455">
    <property type="entry name" value="NrS-1_pol-like_helicase"/>
</dbReference>
<dbReference type="Pfam" id="PF08706">
    <property type="entry name" value="D5_N"/>
    <property type="match status" value="1"/>
</dbReference>
<dbReference type="InterPro" id="IPR051620">
    <property type="entry name" value="ORF904-like_C"/>
</dbReference>
<accession>A0A517W9P7</accession>
<name>A0A517W9P7_9PLAN</name>